<reference evidence="1 2" key="1">
    <citation type="journal article" date="2024" name="G3 (Bethesda)">
        <title>Genome assembly of Hibiscus sabdariffa L. provides insights into metabolisms of medicinal natural products.</title>
        <authorList>
            <person name="Kim T."/>
        </authorList>
    </citation>
    <scope>NUCLEOTIDE SEQUENCE [LARGE SCALE GENOMIC DNA]</scope>
    <source>
        <strain evidence="1">TK-2024</strain>
        <tissue evidence="1">Old leaves</tissue>
    </source>
</reference>
<protein>
    <submittedName>
        <fullName evidence="1">Uncharacterized protein</fullName>
    </submittedName>
</protein>
<comment type="caution">
    <text evidence="1">The sequence shown here is derived from an EMBL/GenBank/DDBJ whole genome shotgun (WGS) entry which is preliminary data.</text>
</comment>
<dbReference type="Proteomes" id="UP001396334">
    <property type="component" value="Unassembled WGS sequence"/>
</dbReference>
<proteinExistence type="predicted"/>
<name>A0ABR2TXF9_9ROSI</name>
<gene>
    <name evidence="1" type="ORF">V6N11_017118</name>
</gene>
<sequence>MGRCRPLSDTDVLTKCDILTKETQKVLKLGKKIELQIEGNGEDVVKELAKKSNITLEFVQNIWYDDEFDCCEVEVIGNR</sequence>
<accession>A0ABR2TXF9</accession>
<organism evidence="1 2">
    <name type="scientific">Hibiscus sabdariffa</name>
    <name type="common">roselle</name>
    <dbReference type="NCBI Taxonomy" id="183260"/>
    <lineage>
        <taxon>Eukaryota</taxon>
        <taxon>Viridiplantae</taxon>
        <taxon>Streptophyta</taxon>
        <taxon>Embryophyta</taxon>
        <taxon>Tracheophyta</taxon>
        <taxon>Spermatophyta</taxon>
        <taxon>Magnoliopsida</taxon>
        <taxon>eudicotyledons</taxon>
        <taxon>Gunneridae</taxon>
        <taxon>Pentapetalae</taxon>
        <taxon>rosids</taxon>
        <taxon>malvids</taxon>
        <taxon>Malvales</taxon>
        <taxon>Malvaceae</taxon>
        <taxon>Malvoideae</taxon>
        <taxon>Hibiscus</taxon>
    </lineage>
</organism>
<evidence type="ECO:0000313" key="2">
    <source>
        <dbReference type="Proteomes" id="UP001396334"/>
    </source>
</evidence>
<dbReference type="EMBL" id="JBBPBN010000004">
    <property type="protein sequence ID" value="KAK9042035.1"/>
    <property type="molecule type" value="Genomic_DNA"/>
</dbReference>
<evidence type="ECO:0000313" key="1">
    <source>
        <dbReference type="EMBL" id="KAK9042035.1"/>
    </source>
</evidence>
<keyword evidence="2" id="KW-1185">Reference proteome</keyword>